<name>U5EQH1_9DIPT</name>
<evidence type="ECO:0000256" key="5">
    <source>
        <dbReference type="SAM" id="Phobius"/>
    </source>
</evidence>
<evidence type="ECO:0000256" key="1">
    <source>
        <dbReference type="ARBA" id="ARBA00004167"/>
    </source>
</evidence>
<evidence type="ECO:0000256" key="3">
    <source>
        <dbReference type="ARBA" id="ARBA00022989"/>
    </source>
</evidence>
<dbReference type="AlphaFoldDB" id="U5EQH1"/>
<reference evidence="6" key="1">
    <citation type="journal article" date="2014" name="Insect Biochem. Mol. Biol.">
        <title>An insight into the sialome of the frog biting fly, Corethrella appendiculata.</title>
        <authorList>
            <person name="Ribeiro J.M.C."/>
            <person name="Chagas A.C."/>
            <person name="Pham V.M."/>
            <person name="Lounibos L.P."/>
            <person name="Calvo E."/>
        </authorList>
    </citation>
    <scope>NUCLEOTIDE SEQUENCE</scope>
    <source>
        <tissue evidence="6">Salivary glands</tissue>
    </source>
</reference>
<dbReference type="PROSITE" id="PS51257">
    <property type="entry name" value="PROKAR_LIPOPROTEIN"/>
    <property type="match status" value="1"/>
</dbReference>
<comment type="subcellular location">
    <subcellularLocation>
        <location evidence="1">Membrane</location>
        <topology evidence="1">Single-pass membrane protein</topology>
    </subcellularLocation>
</comment>
<protein>
    <submittedName>
        <fullName evidence="6">Putative conserved plasma membrane protein</fullName>
    </submittedName>
</protein>
<evidence type="ECO:0000256" key="2">
    <source>
        <dbReference type="ARBA" id="ARBA00022692"/>
    </source>
</evidence>
<dbReference type="InterPro" id="IPR029208">
    <property type="entry name" value="COX14"/>
</dbReference>
<keyword evidence="2 5" id="KW-0812">Transmembrane</keyword>
<sequence length="71" mass="8158">MKKAAKNLLYDRLHRGVVYTCMGLTVVGCYLLSCRVYRYFTVIKPMKQEAELKMIQEGSYSKLDTASTLKT</sequence>
<dbReference type="GO" id="GO:0016020">
    <property type="term" value="C:membrane"/>
    <property type="evidence" value="ECO:0007669"/>
    <property type="project" value="UniProtKB-SubCell"/>
</dbReference>
<organism evidence="6">
    <name type="scientific">Corethrella appendiculata</name>
    <dbReference type="NCBI Taxonomy" id="1370023"/>
    <lineage>
        <taxon>Eukaryota</taxon>
        <taxon>Metazoa</taxon>
        <taxon>Ecdysozoa</taxon>
        <taxon>Arthropoda</taxon>
        <taxon>Hexapoda</taxon>
        <taxon>Insecta</taxon>
        <taxon>Pterygota</taxon>
        <taxon>Neoptera</taxon>
        <taxon>Endopterygota</taxon>
        <taxon>Diptera</taxon>
        <taxon>Nematocera</taxon>
        <taxon>Culicoidea</taxon>
        <taxon>Chaoboridae</taxon>
        <taxon>Corethrella</taxon>
    </lineage>
</organism>
<accession>U5EQH1</accession>
<dbReference type="EMBL" id="GANO01004252">
    <property type="protein sequence ID" value="JAB55619.1"/>
    <property type="molecule type" value="mRNA"/>
</dbReference>
<keyword evidence="3 5" id="KW-1133">Transmembrane helix</keyword>
<dbReference type="Pfam" id="PF14880">
    <property type="entry name" value="COX14"/>
    <property type="match status" value="1"/>
</dbReference>
<keyword evidence="4 5" id="KW-0472">Membrane</keyword>
<feature type="transmembrane region" description="Helical" evidence="5">
    <location>
        <begin position="16"/>
        <end position="37"/>
    </location>
</feature>
<evidence type="ECO:0000313" key="6">
    <source>
        <dbReference type="EMBL" id="JAB55619.1"/>
    </source>
</evidence>
<proteinExistence type="evidence at transcript level"/>
<evidence type="ECO:0000256" key="4">
    <source>
        <dbReference type="ARBA" id="ARBA00023136"/>
    </source>
</evidence>